<dbReference type="SUPFAM" id="SSF52047">
    <property type="entry name" value="RNI-like"/>
    <property type="match status" value="1"/>
</dbReference>
<reference evidence="2 3" key="1">
    <citation type="journal article" date="2019" name="Sci. Rep.">
        <title>A high-quality genome of Eragrostis curvula grass provides insights into Poaceae evolution and supports new strategies to enhance forage quality.</title>
        <authorList>
            <person name="Carballo J."/>
            <person name="Santos B.A.C.M."/>
            <person name="Zappacosta D."/>
            <person name="Garbus I."/>
            <person name="Selva J.P."/>
            <person name="Gallo C.A."/>
            <person name="Diaz A."/>
            <person name="Albertini E."/>
            <person name="Caccamo M."/>
            <person name="Echenique V."/>
        </authorList>
    </citation>
    <scope>NUCLEOTIDE SEQUENCE [LARGE SCALE GENOMIC DNA]</scope>
    <source>
        <strain evidence="3">cv. Victoria</strain>
        <tissue evidence="2">Leaf</tissue>
    </source>
</reference>
<protein>
    <recommendedName>
        <fullName evidence="1">F-box domain-containing protein</fullName>
    </recommendedName>
</protein>
<keyword evidence="3" id="KW-1185">Reference proteome</keyword>
<dbReference type="Gene3D" id="1.20.1280.50">
    <property type="match status" value="1"/>
</dbReference>
<dbReference type="EMBL" id="RWGY01000013">
    <property type="protein sequence ID" value="TVU26101.1"/>
    <property type="molecule type" value="Genomic_DNA"/>
</dbReference>
<dbReference type="Proteomes" id="UP000324897">
    <property type="component" value="Chromosome 2"/>
</dbReference>
<dbReference type="OrthoDB" id="682094at2759"/>
<dbReference type="InterPro" id="IPR001810">
    <property type="entry name" value="F-box_dom"/>
</dbReference>
<organism evidence="2 3">
    <name type="scientific">Eragrostis curvula</name>
    <name type="common">weeping love grass</name>
    <dbReference type="NCBI Taxonomy" id="38414"/>
    <lineage>
        <taxon>Eukaryota</taxon>
        <taxon>Viridiplantae</taxon>
        <taxon>Streptophyta</taxon>
        <taxon>Embryophyta</taxon>
        <taxon>Tracheophyta</taxon>
        <taxon>Spermatophyta</taxon>
        <taxon>Magnoliopsida</taxon>
        <taxon>Liliopsida</taxon>
        <taxon>Poales</taxon>
        <taxon>Poaceae</taxon>
        <taxon>PACMAD clade</taxon>
        <taxon>Chloridoideae</taxon>
        <taxon>Eragrostideae</taxon>
        <taxon>Eragrostidinae</taxon>
        <taxon>Eragrostis</taxon>
    </lineage>
</organism>
<dbReference type="Gramene" id="TVU26101">
    <property type="protein sequence ID" value="TVU26101"/>
    <property type="gene ID" value="EJB05_28632"/>
</dbReference>
<feature type="non-terminal residue" evidence="2">
    <location>
        <position position="429"/>
    </location>
</feature>
<dbReference type="PANTHER" id="PTHR34223:SF88">
    <property type="entry name" value="OS11G0200950 PROTEIN"/>
    <property type="match status" value="1"/>
</dbReference>
<sequence length="429" mass="48445">MSQPSEDSRTVRAAVEGSADRLSTLPDGPLQQVLSFLPSRDAVRTCVLARRWRNVWKSVPAVRITDVSKFLNAGHLMSFVNDFFLFRGQCPATEVEINSYDGDDTYEAFMCMEWWVRYGLSCEAKVLRVRSNADLERWALPDGLLISNYLVQLELFNLHLGTSFLDFSGCPALEDLRMKGCEIVSKRIMSPSVRRLSITYCWFGPSERTQLSFPYRTPLLEIMPLLASAFVRLHTCLDCCDKMYETGNCGDSTCEGCPDSNYGNKTCLVEGLSASTSLELISAQTEFIFRKDLMRCPEFPKLKNLLLNEWCLTPNLGALDCFLQHAPVLEKLILQFHEVHVDLVENGAKYDMATEPVALEHLTVEVKCHEVDERISRILDFLDCSGVPSGKIKILPAPKLIKGSKAPWSSASLFLKQYLIKMPQPYTHI</sequence>
<dbReference type="AlphaFoldDB" id="A0A5J9US40"/>
<accession>A0A5J9US40</accession>
<dbReference type="InterPro" id="IPR053781">
    <property type="entry name" value="F-box_AtFBL13-like"/>
</dbReference>
<name>A0A5J9US40_9POAL</name>
<dbReference type="Pfam" id="PF00646">
    <property type="entry name" value="F-box"/>
    <property type="match status" value="1"/>
</dbReference>
<evidence type="ECO:0000313" key="2">
    <source>
        <dbReference type="EMBL" id="TVU26101.1"/>
    </source>
</evidence>
<proteinExistence type="predicted"/>
<feature type="non-terminal residue" evidence="2">
    <location>
        <position position="1"/>
    </location>
</feature>
<feature type="domain" description="F-box" evidence="1">
    <location>
        <begin position="19"/>
        <end position="67"/>
    </location>
</feature>
<dbReference type="PROSITE" id="PS50181">
    <property type="entry name" value="FBOX"/>
    <property type="match status" value="1"/>
</dbReference>
<gene>
    <name evidence="2" type="ORF">EJB05_28632</name>
</gene>
<evidence type="ECO:0000259" key="1">
    <source>
        <dbReference type="PROSITE" id="PS50181"/>
    </source>
</evidence>
<dbReference type="InterPro" id="IPR036047">
    <property type="entry name" value="F-box-like_dom_sf"/>
</dbReference>
<comment type="caution">
    <text evidence="2">The sequence shown here is derived from an EMBL/GenBank/DDBJ whole genome shotgun (WGS) entry which is preliminary data.</text>
</comment>
<dbReference type="CDD" id="cd22160">
    <property type="entry name" value="F-box_AtFBL13-like"/>
    <property type="match status" value="1"/>
</dbReference>
<dbReference type="PANTHER" id="PTHR34223">
    <property type="entry name" value="OS11G0201299 PROTEIN"/>
    <property type="match status" value="1"/>
</dbReference>
<dbReference type="InterPro" id="IPR053197">
    <property type="entry name" value="F-box_SCFL_complex_component"/>
</dbReference>
<evidence type="ECO:0000313" key="3">
    <source>
        <dbReference type="Proteomes" id="UP000324897"/>
    </source>
</evidence>
<dbReference type="SUPFAM" id="SSF81383">
    <property type="entry name" value="F-box domain"/>
    <property type="match status" value="1"/>
</dbReference>